<dbReference type="RefSeq" id="WP_181501488.1">
    <property type="nucleotide sequence ID" value="NZ_JACDUH010000003.1"/>
</dbReference>
<proteinExistence type="predicted"/>
<evidence type="ECO:0000313" key="1">
    <source>
        <dbReference type="EMBL" id="MBA2851662.1"/>
    </source>
</evidence>
<reference evidence="1 2" key="1">
    <citation type="submission" date="2020-07" db="EMBL/GenBank/DDBJ databases">
        <title>Genomic Encyclopedia of Type Strains, Phase IV (KMG-V): Genome sequencing to study the core and pangenomes of soil and plant-associated prokaryotes.</title>
        <authorList>
            <person name="Whitman W."/>
        </authorList>
    </citation>
    <scope>NUCLEOTIDE SEQUENCE [LARGE SCALE GENOMIC DNA]</scope>
    <source>
        <strain evidence="1 2">A1</strain>
    </source>
</reference>
<dbReference type="Proteomes" id="UP000564425">
    <property type="component" value="Unassembled WGS sequence"/>
</dbReference>
<gene>
    <name evidence="1" type="ORF">HNP86_001821</name>
</gene>
<evidence type="ECO:0000313" key="2">
    <source>
        <dbReference type="Proteomes" id="UP000564425"/>
    </source>
</evidence>
<dbReference type="AlphaFoldDB" id="A0A7J9NVF4"/>
<comment type="caution">
    <text evidence="1">The sequence shown here is derived from an EMBL/GenBank/DDBJ whole genome shotgun (WGS) entry which is preliminary data.</text>
</comment>
<protein>
    <submittedName>
        <fullName evidence="1">Uncharacterized protein</fullName>
    </submittedName>
</protein>
<sequence length="237" mass="27773">MVTLDDLNDMWSNGVYNNLREYELHHIVKLDKDVEITARNGTLIKFNTFVVDNTKFKAINSSYIKYNNAGFDYATLLTAYPEYTDLVYDLFQVILKSKSDDGLHLVDTYANDEIKRIMGFVDKVNKTEKLVRAADVLNNEWKFKHLIANDDGKITLNELWGKFSYYTLDVINQYKENIRPYLIFGKTYTYTVMHKYRRGDVSTYNVAYHAIDDDLDWLMSEYNRVSALLTQKVITID</sequence>
<organism evidence="1 2">
    <name type="scientific">Methanococcus maripaludis</name>
    <name type="common">Methanococcus deltae</name>
    <dbReference type="NCBI Taxonomy" id="39152"/>
    <lineage>
        <taxon>Archaea</taxon>
        <taxon>Methanobacteriati</taxon>
        <taxon>Methanobacteriota</taxon>
        <taxon>Methanomada group</taxon>
        <taxon>Methanococci</taxon>
        <taxon>Methanococcales</taxon>
        <taxon>Methanococcaceae</taxon>
        <taxon>Methanococcus</taxon>
    </lineage>
</organism>
<name>A0A7J9NVF4_METMI</name>
<dbReference type="EMBL" id="JACDUH010000003">
    <property type="protein sequence ID" value="MBA2851662.1"/>
    <property type="molecule type" value="Genomic_DNA"/>
</dbReference>
<accession>A0A7J9NVF4</accession>